<evidence type="ECO:0000256" key="5">
    <source>
        <dbReference type="ARBA" id="ARBA00022764"/>
    </source>
</evidence>
<evidence type="ECO:0000259" key="10">
    <source>
        <dbReference type="Pfam" id="PF00326"/>
    </source>
</evidence>
<name>A0A2S7WFQ3_9FLAO</name>
<dbReference type="EMBL" id="MSCL01000001">
    <property type="protein sequence ID" value="PQJ76121.1"/>
    <property type="molecule type" value="Genomic_DNA"/>
</dbReference>
<evidence type="ECO:0000256" key="7">
    <source>
        <dbReference type="ARBA" id="ARBA00022825"/>
    </source>
</evidence>
<dbReference type="PANTHER" id="PTHR11757">
    <property type="entry name" value="PROTEASE FAMILY S9A OLIGOPEPTIDASE"/>
    <property type="match status" value="1"/>
</dbReference>
<comment type="function">
    <text evidence="8">Cleaves peptide bonds on the C-terminal side of prolyl residues within peptides that are up to approximately 30 amino acids long. Has an absolute requirement for an X-Pro bond in the trans configuration immediately preceding the Pro-Y scissible bond.</text>
</comment>
<comment type="similarity">
    <text evidence="2">Belongs to the peptidase S9A family.</text>
</comment>
<dbReference type="InterPro" id="IPR002470">
    <property type="entry name" value="Peptidase_S9A"/>
</dbReference>
<evidence type="ECO:0000256" key="1">
    <source>
        <dbReference type="ARBA" id="ARBA00004418"/>
    </source>
</evidence>
<dbReference type="InterPro" id="IPR029058">
    <property type="entry name" value="AB_hydrolase_fold"/>
</dbReference>
<keyword evidence="5" id="KW-0574">Periplasm</keyword>
<feature type="domain" description="Peptidase S9 prolyl oligopeptidase catalytic" evidence="10">
    <location>
        <begin position="481"/>
        <end position="692"/>
    </location>
</feature>
<evidence type="ECO:0000313" key="13">
    <source>
        <dbReference type="Proteomes" id="UP000237608"/>
    </source>
</evidence>
<dbReference type="GO" id="GO:0042597">
    <property type="term" value="C:periplasmic space"/>
    <property type="evidence" value="ECO:0007669"/>
    <property type="project" value="UniProtKB-SubCell"/>
</dbReference>
<dbReference type="FunFam" id="3.40.50.1820:FF:000005">
    <property type="entry name" value="Prolyl endopeptidase"/>
    <property type="match status" value="1"/>
</dbReference>
<comment type="caution">
    <text evidence="12">The sequence shown here is derived from an EMBL/GenBank/DDBJ whole genome shotgun (WGS) entry which is preliminary data.</text>
</comment>
<dbReference type="InterPro" id="IPR023302">
    <property type="entry name" value="Pept_S9A_N"/>
</dbReference>
<keyword evidence="13" id="KW-1185">Reference proteome</keyword>
<reference evidence="12 13" key="1">
    <citation type="submission" date="2016-12" db="EMBL/GenBank/DDBJ databases">
        <title>Trade-off between light-utilization and light-protection in marine flavobacteria.</title>
        <authorList>
            <person name="Kumagai Y."/>
            <person name="Yoshizawa S."/>
            <person name="Kogure K."/>
            <person name="Iwasaki W."/>
        </authorList>
    </citation>
    <scope>NUCLEOTIDE SEQUENCE [LARGE SCALE GENOMIC DNA]</scope>
    <source>
        <strain evidence="12 13">KCTC 22729</strain>
    </source>
</reference>
<evidence type="ECO:0000256" key="3">
    <source>
        <dbReference type="ARBA" id="ARBA00022670"/>
    </source>
</evidence>
<organism evidence="12 13">
    <name type="scientific">Polaribacter gangjinensis</name>
    <dbReference type="NCBI Taxonomy" id="574710"/>
    <lineage>
        <taxon>Bacteria</taxon>
        <taxon>Pseudomonadati</taxon>
        <taxon>Bacteroidota</taxon>
        <taxon>Flavobacteriia</taxon>
        <taxon>Flavobacteriales</taxon>
        <taxon>Flavobacteriaceae</taxon>
    </lineage>
</organism>
<dbReference type="InterPro" id="IPR001375">
    <property type="entry name" value="Peptidase_S9_cat"/>
</dbReference>
<feature type="domain" description="Peptidase S9A N-terminal" evidence="11">
    <location>
        <begin position="9"/>
        <end position="420"/>
    </location>
</feature>
<evidence type="ECO:0000259" key="11">
    <source>
        <dbReference type="Pfam" id="PF02897"/>
    </source>
</evidence>
<evidence type="ECO:0000256" key="2">
    <source>
        <dbReference type="ARBA" id="ARBA00005228"/>
    </source>
</evidence>
<dbReference type="PRINTS" id="PR00862">
    <property type="entry name" value="PROLIGOPTASE"/>
</dbReference>
<comment type="subcellular location">
    <subcellularLocation>
        <location evidence="1">Periplasm</location>
    </subcellularLocation>
</comment>
<sequence length="704" mass="81564">MNSSDANAPVAHKQPTKLEKHGDIRIDNYFWMRLSDDQKLAPVKDKQTQKVIDYLESENSYYEKVTAYTKNFQEKLFEEMKGRIKEDDSSVPYKDNGYYYITRYETGKQYPIYSRKKGSLDAKEEILFNVNEMAEGFEYYQLGGLSISEDNKYAIFATDTVGRRQYFLRIKNLETGEILKDIIDNTTGGAVWANDHKTIFYTKKNPTTLRSEKIYKHILGTSEKEDVEVFHEKDETFNTYVSKSKSSQFIIIGSYSTVSSESRFLDANTPSGKFQIIQPRERDLEYSVSHYKDHFYILTNKDKALNFKLMKTPIKATRKENWVDVIPHRKETLLEDFSIFKDYLVLEERTNGLNKIRIKRWDNSKDYYLPFNEETYSVSVYDMPEFDTDIIRYSYNSFTTPSSVIDFNMNDQSKQIMKEQEVLGGKFKKENYISKRVWATARDGKKVPISLVYHKNTVLNENTPLLQYGYGSYGATIPDGFSTTRLSLLDRGFVFALAHIRGGEYLGREWYEDGKMLRKKNTFTDFIDCSKYLIENNFTSAKHLYAMGGSAGGLLMGAIVNMNPELYNGIIAAVPFVDVVSTMIDESIPLTTGEYDEWGNPNDKKYYEYIKSYSPYDQVSSKKYPNMLVTTGFHDSQVQYWEPAKWVAKLRELKTDNNLLFLHTNMDAGHGGSSGRFEALKETAMEYTFLLALENKITPEKVKP</sequence>
<dbReference type="GO" id="GO:0004252">
    <property type="term" value="F:serine-type endopeptidase activity"/>
    <property type="evidence" value="ECO:0007669"/>
    <property type="project" value="InterPro"/>
</dbReference>
<evidence type="ECO:0000256" key="6">
    <source>
        <dbReference type="ARBA" id="ARBA00022801"/>
    </source>
</evidence>
<accession>A0A2S7WFQ3</accession>
<dbReference type="AlphaFoldDB" id="A0A2S7WFQ3"/>
<proteinExistence type="inferred from homology"/>
<dbReference type="Proteomes" id="UP000237608">
    <property type="component" value="Unassembled WGS sequence"/>
</dbReference>
<keyword evidence="3" id="KW-0645">Protease</keyword>
<dbReference type="OrthoDB" id="9801421at2"/>
<keyword evidence="4" id="KW-0732">Signal</keyword>
<dbReference type="InterPro" id="IPR051543">
    <property type="entry name" value="Serine_Peptidase_S9A"/>
</dbReference>
<dbReference type="Pfam" id="PF00326">
    <property type="entry name" value="Peptidase_S9"/>
    <property type="match status" value="1"/>
</dbReference>
<dbReference type="Gene3D" id="2.130.10.120">
    <property type="entry name" value="Prolyl oligopeptidase, N-terminal domain"/>
    <property type="match status" value="1"/>
</dbReference>
<keyword evidence="6" id="KW-0378">Hydrolase</keyword>
<evidence type="ECO:0000256" key="9">
    <source>
        <dbReference type="ARBA" id="ARBA00081187"/>
    </source>
</evidence>
<dbReference type="Gene3D" id="3.40.50.1820">
    <property type="entry name" value="alpha/beta hydrolase"/>
    <property type="match status" value="1"/>
</dbReference>
<evidence type="ECO:0000256" key="4">
    <source>
        <dbReference type="ARBA" id="ARBA00022729"/>
    </source>
</evidence>
<gene>
    <name evidence="12" type="ORF">BTO13_03775</name>
</gene>
<evidence type="ECO:0000313" key="12">
    <source>
        <dbReference type="EMBL" id="PQJ76121.1"/>
    </source>
</evidence>
<protein>
    <recommendedName>
        <fullName evidence="9">Proline-specific endopeptidase</fullName>
    </recommendedName>
</protein>
<dbReference type="SUPFAM" id="SSF53474">
    <property type="entry name" value="alpha/beta-Hydrolases"/>
    <property type="match status" value="1"/>
</dbReference>
<dbReference type="Pfam" id="PF02897">
    <property type="entry name" value="Peptidase_S9_N"/>
    <property type="match status" value="1"/>
</dbReference>
<evidence type="ECO:0000256" key="8">
    <source>
        <dbReference type="ARBA" id="ARBA00060121"/>
    </source>
</evidence>
<dbReference type="PANTHER" id="PTHR11757:SF19">
    <property type="entry name" value="PROLYL ENDOPEPTIDASE-LIKE"/>
    <property type="match status" value="1"/>
</dbReference>
<dbReference type="GO" id="GO:0006508">
    <property type="term" value="P:proteolysis"/>
    <property type="evidence" value="ECO:0007669"/>
    <property type="project" value="UniProtKB-KW"/>
</dbReference>
<dbReference type="SUPFAM" id="SSF50993">
    <property type="entry name" value="Peptidase/esterase 'gauge' domain"/>
    <property type="match status" value="1"/>
</dbReference>
<keyword evidence="7" id="KW-0720">Serine protease</keyword>